<reference evidence="1" key="1">
    <citation type="journal article" date="2014" name="Int. J. Syst. Evol. Microbiol.">
        <title>Complete genome sequence of Corynebacterium casei LMG S-19264T (=DSM 44701T), isolated from a smear-ripened cheese.</title>
        <authorList>
            <consortium name="US DOE Joint Genome Institute (JGI-PGF)"/>
            <person name="Walter F."/>
            <person name="Albersmeier A."/>
            <person name="Kalinowski J."/>
            <person name="Ruckert C."/>
        </authorList>
    </citation>
    <scope>NUCLEOTIDE SEQUENCE</scope>
    <source>
        <strain evidence="1">KCTC 42097</strain>
    </source>
</reference>
<evidence type="ECO:0000313" key="2">
    <source>
        <dbReference type="Proteomes" id="UP000641137"/>
    </source>
</evidence>
<organism evidence="1 2">
    <name type="scientific">Limoniibacter endophyticus</name>
    <dbReference type="NCBI Taxonomy" id="1565040"/>
    <lineage>
        <taxon>Bacteria</taxon>
        <taxon>Pseudomonadati</taxon>
        <taxon>Pseudomonadota</taxon>
        <taxon>Alphaproteobacteria</taxon>
        <taxon>Hyphomicrobiales</taxon>
        <taxon>Bartonellaceae</taxon>
        <taxon>Limoniibacter</taxon>
    </lineage>
</organism>
<dbReference type="Proteomes" id="UP000641137">
    <property type="component" value="Unassembled WGS sequence"/>
</dbReference>
<keyword evidence="2" id="KW-1185">Reference proteome</keyword>
<proteinExistence type="predicted"/>
<accession>A0A8J3DNY7</accession>
<name>A0A8J3DNY7_9HYPH</name>
<gene>
    <name evidence="1" type="ORF">GCM10010136_15140</name>
</gene>
<protein>
    <submittedName>
        <fullName evidence="1">Uncharacterized protein</fullName>
    </submittedName>
</protein>
<evidence type="ECO:0000313" key="1">
    <source>
        <dbReference type="EMBL" id="GHC69372.1"/>
    </source>
</evidence>
<reference evidence="1" key="2">
    <citation type="submission" date="2020-09" db="EMBL/GenBank/DDBJ databases">
        <authorList>
            <person name="Sun Q."/>
            <person name="Kim S."/>
        </authorList>
    </citation>
    <scope>NUCLEOTIDE SEQUENCE</scope>
    <source>
        <strain evidence="1">KCTC 42097</strain>
    </source>
</reference>
<dbReference type="AlphaFoldDB" id="A0A8J3DNY7"/>
<dbReference type="RefSeq" id="WP_189489384.1">
    <property type="nucleotide sequence ID" value="NZ_BMZO01000004.1"/>
</dbReference>
<sequence length="213" mass="23055">MRKKLRTGRFIDGIKDIALGTAATPSGLDDFLEFPALAYKIGRSEGSGWCGSGSRTSAVLAGLDAKAHRNFVWLPYVPGKVSYIRACGMDVLSGDMTGCWIVRFLLDGQPCVGHIGTYDMVTAPLSLKAKAAWKSAVASGRVRLISGFDPIAHLPAAARCSNETQLVSYFALVERTGRFHTVAMARSLHSSSDDHWRVIGTYPMRGSAFVRLD</sequence>
<dbReference type="EMBL" id="BMZO01000004">
    <property type="protein sequence ID" value="GHC69372.1"/>
    <property type="molecule type" value="Genomic_DNA"/>
</dbReference>
<comment type="caution">
    <text evidence="1">The sequence shown here is derived from an EMBL/GenBank/DDBJ whole genome shotgun (WGS) entry which is preliminary data.</text>
</comment>